<organism evidence="1 2">
    <name type="scientific">Citrullus colocynthis</name>
    <name type="common">colocynth</name>
    <dbReference type="NCBI Taxonomy" id="252529"/>
    <lineage>
        <taxon>Eukaryota</taxon>
        <taxon>Viridiplantae</taxon>
        <taxon>Streptophyta</taxon>
        <taxon>Embryophyta</taxon>
        <taxon>Tracheophyta</taxon>
        <taxon>Spermatophyta</taxon>
        <taxon>Magnoliopsida</taxon>
        <taxon>eudicotyledons</taxon>
        <taxon>Gunneridae</taxon>
        <taxon>Pentapetalae</taxon>
        <taxon>rosids</taxon>
        <taxon>fabids</taxon>
        <taxon>Cucurbitales</taxon>
        <taxon>Cucurbitaceae</taxon>
        <taxon>Benincaseae</taxon>
        <taxon>Citrullus</taxon>
    </lineage>
</organism>
<keyword evidence="2" id="KW-1185">Reference proteome</keyword>
<gene>
    <name evidence="1" type="ORF">CITCOLO1_LOCUS19514</name>
</gene>
<reference evidence="1 2" key="1">
    <citation type="submission" date="2024-03" db="EMBL/GenBank/DDBJ databases">
        <authorList>
            <person name="Gkanogiannis A."/>
            <person name="Becerra Lopez-Lavalle L."/>
        </authorList>
    </citation>
    <scope>NUCLEOTIDE SEQUENCE [LARGE SCALE GENOMIC DNA]</scope>
</reference>
<dbReference type="Proteomes" id="UP001642487">
    <property type="component" value="Chromosome 8"/>
</dbReference>
<proteinExistence type="predicted"/>
<evidence type="ECO:0000313" key="2">
    <source>
        <dbReference type="Proteomes" id="UP001642487"/>
    </source>
</evidence>
<dbReference type="EMBL" id="OZ021742">
    <property type="protein sequence ID" value="CAK9327145.1"/>
    <property type="molecule type" value="Genomic_DNA"/>
</dbReference>
<sequence>MERLRRRSIRFWGSENVNPCQSGGDLGCLEQEAAAGLASVDAVCSGARTGRRLQRTSLGVLRE</sequence>
<name>A0ABP0Z5R7_9ROSI</name>
<protein>
    <submittedName>
        <fullName evidence="1">Uncharacterized protein</fullName>
    </submittedName>
</protein>
<evidence type="ECO:0000313" key="1">
    <source>
        <dbReference type="EMBL" id="CAK9327145.1"/>
    </source>
</evidence>
<accession>A0ABP0Z5R7</accession>